<feature type="compositionally biased region" description="Basic and acidic residues" evidence="12">
    <location>
        <begin position="60"/>
        <end position="83"/>
    </location>
</feature>
<dbReference type="InterPro" id="IPR000008">
    <property type="entry name" value="C2_dom"/>
</dbReference>
<dbReference type="SUPFAM" id="SSF49562">
    <property type="entry name" value="C2 domain (Calcium/lipid-binding domain, CaLB)"/>
    <property type="match status" value="2"/>
</dbReference>
<evidence type="ECO:0000256" key="6">
    <source>
        <dbReference type="ARBA" id="ARBA00022737"/>
    </source>
</evidence>
<feature type="region of interest" description="Disordered" evidence="12">
    <location>
        <begin position="1"/>
        <end position="152"/>
    </location>
</feature>
<comment type="subcellular location">
    <subcellularLocation>
        <location evidence="2">Cytoplasmic vesicle</location>
        <location evidence="2">Secretory vesicle</location>
        <location evidence="2">Synaptic vesicle membrane</location>
        <topology evidence="2">Single-pass membrane protein</topology>
    </subcellularLocation>
</comment>
<dbReference type="CDD" id="cd08402">
    <property type="entry name" value="C2B_Synaptotagmin-1"/>
    <property type="match status" value="1"/>
</dbReference>
<dbReference type="Proteomes" id="UP000580250">
    <property type="component" value="Unassembled WGS sequence"/>
</dbReference>
<dbReference type="GO" id="GO:0005509">
    <property type="term" value="F:calcium ion binding"/>
    <property type="evidence" value="ECO:0007669"/>
    <property type="project" value="TreeGrafter"/>
</dbReference>
<protein>
    <recommendedName>
        <fullName evidence="14">C2 domain-containing protein</fullName>
    </recommendedName>
</protein>
<comment type="similarity">
    <text evidence="3">Belongs to the synaptotagmin family.</text>
</comment>
<keyword evidence="5" id="KW-0479">Metal-binding</keyword>
<dbReference type="GO" id="GO:0048791">
    <property type="term" value="P:calcium ion-regulated exocytosis of neurotransmitter"/>
    <property type="evidence" value="ECO:0007669"/>
    <property type="project" value="TreeGrafter"/>
</dbReference>
<evidence type="ECO:0000256" key="1">
    <source>
        <dbReference type="ARBA" id="ARBA00001913"/>
    </source>
</evidence>
<evidence type="ECO:0000256" key="10">
    <source>
        <dbReference type="ARBA" id="ARBA00023136"/>
    </source>
</evidence>
<dbReference type="GO" id="GO:0030424">
    <property type="term" value="C:axon"/>
    <property type="evidence" value="ECO:0007669"/>
    <property type="project" value="TreeGrafter"/>
</dbReference>
<evidence type="ECO:0000313" key="15">
    <source>
        <dbReference type="EMBL" id="CAD2185252.1"/>
    </source>
</evidence>
<keyword evidence="7" id="KW-0106">Calcium</keyword>
<dbReference type="CDD" id="cd08385">
    <property type="entry name" value="C2A_Synaptotagmin-1-5-6-9-10"/>
    <property type="match status" value="1"/>
</dbReference>
<dbReference type="FunFam" id="2.60.40.150:FF:000007">
    <property type="entry name" value="Synaptotagmin 1"/>
    <property type="match status" value="1"/>
</dbReference>
<dbReference type="GO" id="GO:0005544">
    <property type="term" value="F:calcium-dependent phospholipid binding"/>
    <property type="evidence" value="ECO:0007669"/>
    <property type="project" value="TreeGrafter"/>
</dbReference>
<feature type="transmembrane region" description="Helical" evidence="13">
    <location>
        <begin position="183"/>
        <end position="204"/>
    </location>
</feature>
<dbReference type="EMBL" id="CAJEWN010000538">
    <property type="protein sequence ID" value="CAD2185252.1"/>
    <property type="molecule type" value="Genomic_DNA"/>
</dbReference>
<reference evidence="15 16" key="1">
    <citation type="submission" date="2020-08" db="EMBL/GenBank/DDBJ databases">
        <authorList>
            <person name="Koutsovoulos G."/>
            <person name="Danchin GJ E."/>
        </authorList>
    </citation>
    <scope>NUCLEOTIDE SEQUENCE [LARGE SCALE GENOMIC DNA]</scope>
</reference>
<keyword evidence="10 13" id="KW-0472">Membrane</keyword>
<dbReference type="InterPro" id="IPR035892">
    <property type="entry name" value="C2_domain_sf"/>
</dbReference>
<organism evidence="15 16">
    <name type="scientific">Meloidogyne enterolobii</name>
    <name type="common">Root-knot nematode worm</name>
    <name type="synonym">Meloidogyne mayaguensis</name>
    <dbReference type="NCBI Taxonomy" id="390850"/>
    <lineage>
        <taxon>Eukaryota</taxon>
        <taxon>Metazoa</taxon>
        <taxon>Ecdysozoa</taxon>
        <taxon>Nematoda</taxon>
        <taxon>Chromadorea</taxon>
        <taxon>Rhabditida</taxon>
        <taxon>Tylenchina</taxon>
        <taxon>Tylenchomorpha</taxon>
        <taxon>Tylenchoidea</taxon>
        <taxon>Meloidogynidae</taxon>
        <taxon>Meloidogyninae</taxon>
        <taxon>Meloidogyne</taxon>
    </lineage>
</organism>
<dbReference type="FunFam" id="2.60.40.150:FF:000016">
    <property type="entry name" value="Synaptotagmin 1"/>
    <property type="match status" value="1"/>
</dbReference>
<dbReference type="PRINTS" id="PR00360">
    <property type="entry name" value="C2DOMAIN"/>
</dbReference>
<dbReference type="GO" id="GO:0030276">
    <property type="term" value="F:clathrin binding"/>
    <property type="evidence" value="ECO:0007669"/>
    <property type="project" value="TreeGrafter"/>
</dbReference>
<evidence type="ECO:0000256" key="13">
    <source>
        <dbReference type="SAM" id="Phobius"/>
    </source>
</evidence>
<feature type="compositionally biased region" description="Acidic residues" evidence="12">
    <location>
        <begin position="84"/>
        <end position="95"/>
    </location>
</feature>
<dbReference type="Gene3D" id="2.60.40.150">
    <property type="entry name" value="C2 domain"/>
    <property type="match status" value="2"/>
</dbReference>
<dbReference type="SMART" id="SM00239">
    <property type="entry name" value="C2"/>
    <property type="match status" value="2"/>
</dbReference>
<dbReference type="PROSITE" id="PS50004">
    <property type="entry name" value="C2"/>
    <property type="match status" value="2"/>
</dbReference>
<dbReference type="GO" id="GO:0031045">
    <property type="term" value="C:dense core granule"/>
    <property type="evidence" value="ECO:0007669"/>
    <property type="project" value="TreeGrafter"/>
</dbReference>
<evidence type="ECO:0000313" key="16">
    <source>
        <dbReference type="Proteomes" id="UP000580250"/>
    </source>
</evidence>
<keyword evidence="9" id="KW-0770">Synapse</keyword>
<keyword evidence="4 13" id="KW-0812">Transmembrane</keyword>
<evidence type="ECO:0000259" key="14">
    <source>
        <dbReference type="PROSITE" id="PS50004"/>
    </source>
</evidence>
<sequence length="566" mass="63921">MVKLQDENGKIYGNEDKEEEAINEENEEEEEEKEENDEFSEEEEEEKEERPKGGRRKGKVKEEKNGKSRGKGGERGKGGRREEVEEEDEEEEKEEKEERSKVRKETEELNKEKMPDQIPMQRERPTTRKPQQMDRSNRPGTSSYSISSSTVMPEIGKESITGMLANRVRAQVSNKNLHEKPGWLVAFFGLLGVALICCCVYGIIRKLFAKRRHGEKNKNTGKLGGFGGLFGGGSKVATGPMDAIDGILGGGVANKFGADMENLGANMEQNEKEQAGQKEELNLGRIQYKLDYDFQQGQLAVTVIQAENLPGMDMSGTSDPYVKLYLLPEKKKKVETKVHRKTLNPVFNETFIFKVPFNELPSKTLVFSIYDFDRFSKHDQIGQVILPLGKIDLGQVIEEWKDIQPPPDDKEAEKNLGDICFSLRYVPTAGKLTVVVLEAKNLKKMDVGGLSDPYVKIVLMQGGKRLKKKKTSIKKCTLNPYYNESFSFEVPFEQIQKVMLLITVMDYDKLGSNDAIGRVLLGCAATGAELRHWMDMLASPRRPIAQWHTLQPIEDDEKPKENGTAD</sequence>
<evidence type="ECO:0000256" key="2">
    <source>
        <dbReference type="ARBA" id="ARBA00004254"/>
    </source>
</evidence>
<dbReference type="PRINTS" id="PR00399">
    <property type="entry name" value="SYNAPTOTAGMN"/>
</dbReference>
<feature type="compositionally biased region" description="Basic and acidic residues" evidence="12">
    <location>
        <begin position="1"/>
        <end position="15"/>
    </location>
</feature>
<evidence type="ECO:0000256" key="9">
    <source>
        <dbReference type="ARBA" id="ARBA00023018"/>
    </source>
</evidence>
<dbReference type="PANTHER" id="PTHR10024:SF227">
    <property type="entry name" value="SYNAPTOTAGMIN 1"/>
    <property type="match status" value="1"/>
</dbReference>
<dbReference type="GO" id="GO:0000149">
    <property type="term" value="F:SNARE binding"/>
    <property type="evidence" value="ECO:0007669"/>
    <property type="project" value="TreeGrafter"/>
</dbReference>
<feature type="compositionally biased region" description="Acidic residues" evidence="12">
    <location>
        <begin position="16"/>
        <end position="47"/>
    </location>
</feature>
<dbReference type="OrthoDB" id="67700at2759"/>
<dbReference type="InterPro" id="IPR001565">
    <property type="entry name" value="Synaptotagmin"/>
</dbReference>
<dbReference type="AlphaFoldDB" id="A0A6V7WE23"/>
<dbReference type="PANTHER" id="PTHR10024">
    <property type="entry name" value="SYNAPTOTAGMIN"/>
    <property type="match status" value="1"/>
</dbReference>
<dbReference type="GO" id="GO:0001786">
    <property type="term" value="F:phosphatidylserine binding"/>
    <property type="evidence" value="ECO:0007669"/>
    <property type="project" value="TreeGrafter"/>
</dbReference>
<evidence type="ECO:0000256" key="12">
    <source>
        <dbReference type="SAM" id="MobiDB-lite"/>
    </source>
</evidence>
<dbReference type="GO" id="GO:0005886">
    <property type="term" value="C:plasma membrane"/>
    <property type="evidence" value="ECO:0007669"/>
    <property type="project" value="TreeGrafter"/>
</dbReference>
<gene>
    <name evidence="15" type="ORF">MENT_LOCUS37664</name>
</gene>
<comment type="caution">
    <text evidence="15">The sequence shown here is derived from an EMBL/GenBank/DDBJ whole genome shotgun (WGS) entry which is preliminary data.</text>
</comment>
<feature type="domain" description="C2" evidence="14">
    <location>
        <begin position="415"/>
        <end position="548"/>
    </location>
</feature>
<evidence type="ECO:0000256" key="7">
    <source>
        <dbReference type="ARBA" id="ARBA00022837"/>
    </source>
</evidence>
<dbReference type="GO" id="GO:0007626">
    <property type="term" value="P:locomotory behavior"/>
    <property type="evidence" value="ECO:0007669"/>
    <property type="project" value="UniProtKB-ARBA"/>
</dbReference>
<dbReference type="GO" id="GO:0030672">
    <property type="term" value="C:synaptic vesicle membrane"/>
    <property type="evidence" value="ECO:0007669"/>
    <property type="project" value="UniProtKB-SubCell"/>
</dbReference>
<keyword evidence="11" id="KW-0968">Cytoplasmic vesicle</keyword>
<evidence type="ECO:0000256" key="4">
    <source>
        <dbReference type="ARBA" id="ARBA00022692"/>
    </source>
</evidence>
<evidence type="ECO:0000256" key="8">
    <source>
        <dbReference type="ARBA" id="ARBA00022989"/>
    </source>
</evidence>
<dbReference type="Pfam" id="PF00168">
    <property type="entry name" value="C2"/>
    <property type="match status" value="2"/>
</dbReference>
<accession>A0A6V7WE23</accession>
<evidence type="ECO:0000256" key="3">
    <source>
        <dbReference type="ARBA" id="ARBA00006996"/>
    </source>
</evidence>
<feature type="domain" description="C2" evidence="14">
    <location>
        <begin position="282"/>
        <end position="401"/>
    </location>
</feature>
<evidence type="ECO:0000256" key="11">
    <source>
        <dbReference type="ARBA" id="ARBA00023329"/>
    </source>
</evidence>
<proteinExistence type="inferred from homology"/>
<comment type="cofactor">
    <cofactor evidence="1">
        <name>Ca(2+)</name>
        <dbReference type="ChEBI" id="CHEBI:29108"/>
    </cofactor>
</comment>
<dbReference type="GO" id="GO:0048488">
    <property type="term" value="P:synaptic vesicle endocytosis"/>
    <property type="evidence" value="ECO:0007669"/>
    <property type="project" value="TreeGrafter"/>
</dbReference>
<evidence type="ECO:0000256" key="5">
    <source>
        <dbReference type="ARBA" id="ARBA00022723"/>
    </source>
</evidence>
<keyword evidence="8 13" id="KW-1133">Transmembrane helix</keyword>
<keyword evidence="6" id="KW-0677">Repeat</keyword>
<feature type="compositionally biased region" description="Basic and acidic residues" evidence="12">
    <location>
        <begin position="96"/>
        <end position="137"/>
    </location>
</feature>
<name>A0A6V7WE23_MELEN</name>